<dbReference type="RefSeq" id="WP_007055888.1">
    <property type="nucleotide sequence ID" value="NZ_AJTF01000110.1"/>
</dbReference>
<evidence type="ECO:0000313" key="1">
    <source>
        <dbReference type="EMBL" id="EIJ24314.1"/>
    </source>
</evidence>
<accession>A0AA87LRQ3</accession>
<name>A0AA87LRQ3_BIFLL</name>
<dbReference type="AlphaFoldDB" id="A0AA87LRQ3"/>
<organism evidence="1 2">
    <name type="scientific">Bifidobacterium longum subsp. longum 1-6B</name>
    <dbReference type="NCBI Taxonomy" id="1161744"/>
    <lineage>
        <taxon>Bacteria</taxon>
        <taxon>Bacillati</taxon>
        <taxon>Actinomycetota</taxon>
        <taxon>Actinomycetes</taxon>
        <taxon>Bifidobacteriales</taxon>
        <taxon>Bifidobacteriaceae</taxon>
        <taxon>Bifidobacterium</taxon>
    </lineage>
</organism>
<evidence type="ECO:0000313" key="2">
    <source>
        <dbReference type="Proteomes" id="UP000006410"/>
    </source>
</evidence>
<gene>
    <name evidence="1" type="ORF">HMPREF1313_2467</name>
</gene>
<reference evidence="1 2" key="1">
    <citation type="journal article" date="2013" name="Genome Announc.">
        <title>Draft Genome Sequences of Two Pairs of Human Intestinal Bifidobacterium longum subsp. longum Strains, 44B and 1-6B and 35B and 2-2B, Consecutively Isolated from Two Children after a 5-Year Time Period.</title>
        <authorList>
            <person name="Shkoporov A.N."/>
            <person name="Efimov B.A."/>
            <person name="Khokhlova E.V."/>
            <person name="Chaplin A.V."/>
            <person name="Kafarskaya L.I."/>
            <person name="Durkin A.S."/>
            <person name="McCorrison J."/>
            <person name="Torralba M."/>
            <person name="Gillis M."/>
            <person name="Sutton G."/>
            <person name="Weibel D.B."/>
            <person name="Nelson K.E."/>
            <person name="Smeianov V.V."/>
        </authorList>
    </citation>
    <scope>NUCLEOTIDE SEQUENCE [LARGE SCALE GENOMIC DNA]</scope>
    <source>
        <strain evidence="1 2">1-6B</strain>
    </source>
</reference>
<protein>
    <submittedName>
        <fullName evidence="1">Uncharacterized protein</fullName>
    </submittedName>
</protein>
<dbReference type="EMBL" id="AJTF01000110">
    <property type="protein sequence ID" value="EIJ24314.1"/>
    <property type="molecule type" value="Genomic_DNA"/>
</dbReference>
<comment type="caution">
    <text evidence="1">The sequence shown here is derived from an EMBL/GenBank/DDBJ whole genome shotgun (WGS) entry which is preliminary data.</text>
</comment>
<sequence>MSAFTQDFIIQPAGRKKHKTGAMDVPARLWNPDGTPFAGCSSTPADGSVTNAMLAGGITADKLAAGVIPYRPEGRVCGRPGRRYADEGRIRGLARRSRHGGSHAPKSVTTVDGDITPVLTRIG</sequence>
<proteinExistence type="predicted"/>
<dbReference type="Proteomes" id="UP000006410">
    <property type="component" value="Unassembled WGS sequence"/>
</dbReference>